<accession>A0A7S4JQF0</accession>
<sequence length="170" mass="18257">MVRLSLSNLQKVILSQQLRKQGGAIQLTCPLVKYPVYSIATMSPCLGRAAPLGAGPVTAYLTPDGVLKISGAARAGDEAARVEAAATVDAAAVERKVRRDERAGVCCRADMDRAVADGTRASARREMDRILTVGSFDLFSKFLPFNDYGNLAKSCTMRCNAYLSSRLLVQ</sequence>
<proteinExistence type="predicted"/>
<dbReference type="AlphaFoldDB" id="A0A7S4JQF0"/>
<protein>
    <submittedName>
        <fullName evidence="1">Uncharacterized protein</fullName>
    </submittedName>
</protein>
<dbReference type="EMBL" id="HBKQ01046432">
    <property type="protein sequence ID" value="CAE2271055.1"/>
    <property type="molecule type" value="Transcribed_RNA"/>
</dbReference>
<evidence type="ECO:0000313" key="1">
    <source>
        <dbReference type="EMBL" id="CAE2271055.1"/>
    </source>
</evidence>
<name>A0A7S4JQF0_9STRA</name>
<organism evidence="1">
    <name type="scientific">Odontella aurita</name>
    <dbReference type="NCBI Taxonomy" id="265563"/>
    <lineage>
        <taxon>Eukaryota</taxon>
        <taxon>Sar</taxon>
        <taxon>Stramenopiles</taxon>
        <taxon>Ochrophyta</taxon>
        <taxon>Bacillariophyta</taxon>
        <taxon>Mediophyceae</taxon>
        <taxon>Biddulphiophycidae</taxon>
        <taxon>Eupodiscales</taxon>
        <taxon>Odontellaceae</taxon>
        <taxon>Odontella</taxon>
    </lineage>
</organism>
<reference evidence="1" key="1">
    <citation type="submission" date="2021-01" db="EMBL/GenBank/DDBJ databases">
        <authorList>
            <person name="Corre E."/>
            <person name="Pelletier E."/>
            <person name="Niang G."/>
            <person name="Scheremetjew M."/>
            <person name="Finn R."/>
            <person name="Kale V."/>
            <person name="Holt S."/>
            <person name="Cochrane G."/>
            <person name="Meng A."/>
            <person name="Brown T."/>
            <person name="Cohen L."/>
        </authorList>
    </citation>
    <scope>NUCLEOTIDE SEQUENCE</scope>
    <source>
        <strain evidence="1">Isolate 1302-5</strain>
    </source>
</reference>
<gene>
    <name evidence="1" type="ORF">OAUR00152_LOCUS32022</name>
</gene>